<dbReference type="PANTHER" id="PTHR12128">
    <property type="entry name" value="DIHYDRODIPICOLINATE SYNTHASE"/>
    <property type="match status" value="1"/>
</dbReference>
<dbReference type="AlphaFoldDB" id="A0AAV5GJF1"/>
<dbReference type="Pfam" id="PF00701">
    <property type="entry name" value="DHDPS"/>
    <property type="match status" value="1"/>
</dbReference>
<evidence type="ECO:0000256" key="2">
    <source>
        <dbReference type="PIRNR" id="PIRNR001365"/>
    </source>
</evidence>
<evidence type="ECO:0000256" key="1">
    <source>
        <dbReference type="ARBA" id="ARBA00023239"/>
    </source>
</evidence>
<evidence type="ECO:0000313" key="5">
    <source>
        <dbReference type="EMBL" id="GJN89182.1"/>
    </source>
</evidence>
<feature type="active site" description="Schiff-base intermediate with substrate" evidence="3">
    <location>
        <position position="156"/>
    </location>
</feature>
<dbReference type="InterPro" id="IPR013785">
    <property type="entry name" value="Aldolase_TIM"/>
</dbReference>
<comment type="similarity">
    <text evidence="2">Belongs to the DapA family.</text>
</comment>
<proteinExistence type="inferred from homology"/>
<gene>
    <name evidence="5" type="ORF">Rhopal_002156-T1</name>
</gene>
<dbReference type="PANTHER" id="PTHR12128:SF66">
    <property type="entry name" value="4-HYDROXY-2-OXOGLUTARATE ALDOLASE, MITOCHONDRIAL"/>
    <property type="match status" value="1"/>
</dbReference>
<dbReference type="GO" id="GO:0008840">
    <property type="term" value="F:4-hydroxy-tetrahydrodipicolinate synthase activity"/>
    <property type="evidence" value="ECO:0007669"/>
    <property type="project" value="TreeGrafter"/>
</dbReference>
<evidence type="ECO:0008006" key="7">
    <source>
        <dbReference type="Google" id="ProtNLM"/>
    </source>
</evidence>
<feature type="active site" description="Proton donor/acceptor" evidence="3">
    <location>
        <position position="126"/>
    </location>
</feature>
<protein>
    <recommendedName>
        <fullName evidence="7">Dihydrodipicolinate synthase</fullName>
    </recommendedName>
</protein>
<dbReference type="Gene3D" id="3.20.20.70">
    <property type="entry name" value="Aldolase class I"/>
    <property type="match status" value="1"/>
</dbReference>
<reference evidence="5 6" key="1">
    <citation type="submission" date="2021-12" db="EMBL/GenBank/DDBJ databases">
        <title>High titer production of polyol ester of fatty acids by Rhodotorula paludigena BS15 towards product separation-free biomass refinery.</title>
        <authorList>
            <person name="Mano J."/>
            <person name="Ono H."/>
            <person name="Tanaka T."/>
            <person name="Naito K."/>
            <person name="Sushida H."/>
            <person name="Ike M."/>
            <person name="Tokuyasu K."/>
            <person name="Kitaoka M."/>
        </authorList>
    </citation>
    <scope>NUCLEOTIDE SEQUENCE [LARGE SCALE GENOMIC DNA]</scope>
    <source>
        <strain evidence="5 6">BS15</strain>
    </source>
</reference>
<dbReference type="SMART" id="SM01130">
    <property type="entry name" value="DHDPS"/>
    <property type="match status" value="1"/>
</dbReference>
<dbReference type="Proteomes" id="UP001342314">
    <property type="component" value="Unassembled WGS sequence"/>
</dbReference>
<organism evidence="5 6">
    <name type="scientific">Rhodotorula paludigena</name>
    <dbReference type="NCBI Taxonomy" id="86838"/>
    <lineage>
        <taxon>Eukaryota</taxon>
        <taxon>Fungi</taxon>
        <taxon>Dikarya</taxon>
        <taxon>Basidiomycota</taxon>
        <taxon>Pucciniomycotina</taxon>
        <taxon>Microbotryomycetes</taxon>
        <taxon>Sporidiobolales</taxon>
        <taxon>Sporidiobolaceae</taxon>
        <taxon>Rhodotorula</taxon>
    </lineage>
</organism>
<dbReference type="CDD" id="cd00408">
    <property type="entry name" value="DHDPS-like"/>
    <property type="match status" value="1"/>
</dbReference>
<dbReference type="PRINTS" id="PR00146">
    <property type="entry name" value="DHPICSNTHASE"/>
</dbReference>
<dbReference type="PIRSF" id="PIRSF001365">
    <property type="entry name" value="DHDPS"/>
    <property type="match status" value="1"/>
</dbReference>
<evidence type="ECO:0000313" key="6">
    <source>
        <dbReference type="Proteomes" id="UP001342314"/>
    </source>
</evidence>
<evidence type="ECO:0000256" key="4">
    <source>
        <dbReference type="PIRSR" id="PIRSR001365-2"/>
    </source>
</evidence>
<evidence type="ECO:0000256" key="3">
    <source>
        <dbReference type="PIRSR" id="PIRSR001365-1"/>
    </source>
</evidence>
<dbReference type="SUPFAM" id="SSF51569">
    <property type="entry name" value="Aldolase"/>
    <property type="match status" value="1"/>
</dbReference>
<keyword evidence="6" id="KW-1185">Reference proteome</keyword>
<sequence length="294" mass="30686">MPSSKFGKTPPKGVYTPLCTFFHPDQSLDLESFKKHVQNVGRAGVIAAARQALDADPACANVPLIAGTGAGSTVETIELTKEAAEAGADFAMVIAPGYFVKALSREALKQFFIEVAEASPIPILVYNFPGASAGVDLDSDLIAEVTTASSNIAGTKLTCGNVGKIARLTGLPDFAVYGGFIDFLQPSLTIGAAGCITGLGNIAPKTCLKLYHDSIASLSGSGDPAATAKLQAIVSHADWALQKGSVAGTKWVLERLHGFGSEPRRPLLPFDASSGKGEQLLKDLEEILTIERTL</sequence>
<feature type="binding site" evidence="4">
    <location>
        <position position="196"/>
    </location>
    <ligand>
        <name>pyruvate</name>
        <dbReference type="ChEBI" id="CHEBI:15361"/>
    </ligand>
</feature>
<dbReference type="InterPro" id="IPR002220">
    <property type="entry name" value="DapA-like"/>
</dbReference>
<name>A0AAV5GJF1_9BASI</name>
<comment type="caution">
    <text evidence="5">The sequence shown here is derived from an EMBL/GenBank/DDBJ whole genome shotgun (WGS) entry which is preliminary data.</text>
</comment>
<dbReference type="EMBL" id="BQKY01000004">
    <property type="protein sequence ID" value="GJN89182.1"/>
    <property type="molecule type" value="Genomic_DNA"/>
</dbReference>
<keyword evidence="1 2" id="KW-0456">Lyase</keyword>
<accession>A0AAV5GJF1</accession>